<organism evidence="1 2">
    <name type="scientific">Phlebia brevispora</name>
    <dbReference type="NCBI Taxonomy" id="194682"/>
    <lineage>
        <taxon>Eukaryota</taxon>
        <taxon>Fungi</taxon>
        <taxon>Dikarya</taxon>
        <taxon>Basidiomycota</taxon>
        <taxon>Agaricomycotina</taxon>
        <taxon>Agaricomycetes</taxon>
        <taxon>Polyporales</taxon>
        <taxon>Meruliaceae</taxon>
        <taxon>Phlebia</taxon>
    </lineage>
</organism>
<dbReference type="Proteomes" id="UP001148662">
    <property type="component" value="Unassembled WGS sequence"/>
</dbReference>
<name>A0ACC1TFP2_9APHY</name>
<sequence>MQTIVHIAPGVRHLFLGVMKISVFLALLRSLDASSAPYKVVANNIDRLLFGSKFSIIKSKDLIKLDRRQKSKFVIRHDPSISTTRASWEWQLFTFGGSANIVYHALQINDIDAAPLCGVSLEQVEHGCSGFFPVFVLTSGFSAFHQLLSKGDDQTSVEHMSLQIMRNFVSTLPSSGTNIQQKDFALHRFSFKMYKKIPSSWANLSNHVLAAVQCSVFPVEIFYLVIDCADHTQMRDLSLVSRSFRKHSAPRLFTSMQVVAGLRCIQWTVESRGPTTVYHKKLTPDTFPVAISALTHDLPAQFLGYATKLSVRGLGDSERQLADTKGGSGDNPYLTLCMLKKILCFFPAVTDLVISNVIWADCMEKILSPDHSCCADFDKRNFSAVTLFDVTHNNIVDSVFDALELATTCLMLAIKDVEWEHSVPVPLFSPRLTRPDIRRLDLYLSDVFTVNRQLARKYPVLTNLTHLELRRVSDLDLDAVYDLIDGNKRSLETFVIDVGRRVFSFDEWVDLPLFLCDKLHFVHIILELCLHPPHRGCAGSQTLTAFVQCLPESVQKLHIRTIEATAAVNTFRQITTIPDWPSLLPVLKQLVHLRIIQLSISQLYPFDRPASFMEEWVSWLSGELSKAKVALADASFDDNEFVA</sequence>
<evidence type="ECO:0000313" key="1">
    <source>
        <dbReference type="EMBL" id="KAJ3559977.1"/>
    </source>
</evidence>
<proteinExistence type="predicted"/>
<dbReference type="EMBL" id="JANHOG010000001">
    <property type="protein sequence ID" value="KAJ3559977.1"/>
    <property type="molecule type" value="Genomic_DNA"/>
</dbReference>
<keyword evidence="2" id="KW-1185">Reference proteome</keyword>
<accession>A0ACC1TFP2</accession>
<protein>
    <submittedName>
        <fullName evidence="1">Uncharacterized protein</fullName>
    </submittedName>
</protein>
<comment type="caution">
    <text evidence="1">The sequence shown here is derived from an EMBL/GenBank/DDBJ whole genome shotgun (WGS) entry which is preliminary data.</text>
</comment>
<reference evidence="1" key="1">
    <citation type="submission" date="2022-07" db="EMBL/GenBank/DDBJ databases">
        <title>Genome Sequence of Phlebia brevispora.</title>
        <authorList>
            <person name="Buettner E."/>
        </authorList>
    </citation>
    <scope>NUCLEOTIDE SEQUENCE</scope>
    <source>
        <strain evidence="1">MPL23</strain>
    </source>
</reference>
<evidence type="ECO:0000313" key="2">
    <source>
        <dbReference type="Proteomes" id="UP001148662"/>
    </source>
</evidence>
<gene>
    <name evidence="1" type="ORF">NM688_g11</name>
</gene>